<accession>A0ABV0U669</accession>
<evidence type="ECO:0000313" key="1">
    <source>
        <dbReference type="EMBL" id="MEQ2240692.1"/>
    </source>
</evidence>
<feature type="non-terminal residue" evidence="1">
    <location>
        <position position="1"/>
    </location>
</feature>
<reference evidence="1 2" key="1">
    <citation type="submission" date="2021-06" db="EMBL/GenBank/DDBJ databases">
        <authorList>
            <person name="Palmer J.M."/>
        </authorList>
    </citation>
    <scope>NUCLEOTIDE SEQUENCE [LARGE SCALE GENOMIC DNA]</scope>
    <source>
        <strain evidence="2">if_2019</strain>
        <tissue evidence="1">Muscle</tissue>
    </source>
</reference>
<dbReference type="EMBL" id="JAHRIQ010059626">
    <property type="protein sequence ID" value="MEQ2240692.1"/>
    <property type="molecule type" value="Genomic_DNA"/>
</dbReference>
<keyword evidence="2" id="KW-1185">Reference proteome</keyword>
<dbReference type="Proteomes" id="UP001482620">
    <property type="component" value="Unassembled WGS sequence"/>
</dbReference>
<name>A0ABV0U669_9TELE</name>
<protein>
    <submittedName>
        <fullName evidence="1">Uncharacterized protein</fullName>
    </submittedName>
</protein>
<evidence type="ECO:0000313" key="2">
    <source>
        <dbReference type="Proteomes" id="UP001482620"/>
    </source>
</evidence>
<proteinExistence type="predicted"/>
<comment type="caution">
    <text evidence="1">The sequence shown here is derived from an EMBL/GenBank/DDBJ whole genome shotgun (WGS) entry which is preliminary data.</text>
</comment>
<gene>
    <name evidence="1" type="ORF">ILYODFUR_017814</name>
</gene>
<organism evidence="1 2">
    <name type="scientific">Ilyodon furcidens</name>
    <name type="common">goldbreast splitfin</name>
    <dbReference type="NCBI Taxonomy" id="33524"/>
    <lineage>
        <taxon>Eukaryota</taxon>
        <taxon>Metazoa</taxon>
        <taxon>Chordata</taxon>
        <taxon>Craniata</taxon>
        <taxon>Vertebrata</taxon>
        <taxon>Euteleostomi</taxon>
        <taxon>Actinopterygii</taxon>
        <taxon>Neopterygii</taxon>
        <taxon>Teleostei</taxon>
        <taxon>Neoteleostei</taxon>
        <taxon>Acanthomorphata</taxon>
        <taxon>Ovalentaria</taxon>
        <taxon>Atherinomorphae</taxon>
        <taxon>Cyprinodontiformes</taxon>
        <taxon>Goodeidae</taxon>
        <taxon>Ilyodon</taxon>
    </lineage>
</organism>
<sequence length="59" mass="6695">KSPNDCLSTSFQEEAGVPAETTHMGLYAERPQPAIRNQDLLAAWQHRYPLLHRPAMVYS</sequence>